<proteinExistence type="predicted"/>
<protein>
    <submittedName>
        <fullName evidence="1">Uncharacterized protein</fullName>
    </submittedName>
</protein>
<dbReference type="EMBL" id="BQNB010019407">
    <property type="protein sequence ID" value="GJT84983.1"/>
    <property type="molecule type" value="Genomic_DNA"/>
</dbReference>
<reference evidence="1" key="1">
    <citation type="journal article" date="2022" name="Int. J. Mol. Sci.">
        <title>Draft Genome of Tanacetum Coccineum: Genomic Comparison of Closely Related Tanacetum-Family Plants.</title>
        <authorList>
            <person name="Yamashiro T."/>
            <person name="Shiraishi A."/>
            <person name="Nakayama K."/>
            <person name="Satake H."/>
        </authorList>
    </citation>
    <scope>NUCLEOTIDE SEQUENCE</scope>
</reference>
<organism evidence="1 2">
    <name type="scientific">Tanacetum coccineum</name>
    <dbReference type="NCBI Taxonomy" id="301880"/>
    <lineage>
        <taxon>Eukaryota</taxon>
        <taxon>Viridiplantae</taxon>
        <taxon>Streptophyta</taxon>
        <taxon>Embryophyta</taxon>
        <taxon>Tracheophyta</taxon>
        <taxon>Spermatophyta</taxon>
        <taxon>Magnoliopsida</taxon>
        <taxon>eudicotyledons</taxon>
        <taxon>Gunneridae</taxon>
        <taxon>Pentapetalae</taxon>
        <taxon>asterids</taxon>
        <taxon>campanulids</taxon>
        <taxon>Asterales</taxon>
        <taxon>Asteraceae</taxon>
        <taxon>Asteroideae</taxon>
        <taxon>Anthemideae</taxon>
        <taxon>Anthemidinae</taxon>
        <taxon>Tanacetum</taxon>
    </lineage>
</organism>
<dbReference type="Proteomes" id="UP001151760">
    <property type="component" value="Unassembled WGS sequence"/>
</dbReference>
<sequence>MENANPFVHVPPNGLHVRITQELNELRAISAMIDSYLGQPLNNFINSHDVIEMDDLESDDGSVDTPLVSPFLDSDDGEVLNELDEKFVAYFDPFLPMNIITPKAYNTIIVEGLESTGRNLVAVVRDVYVFIGSFTYVTDFVVLEDIGEFIVSNLADVVMGRPFRAVTQLEYDCIKGLISFSRIFDTYIFRMPRTMPRLKNFNWSKIRPILVLSQRDLMSGLSYYCLLRVNAAGTKLQLLKDKDCLKIKITYEIRIVIYRIDHNPFKWDQQASSIICPDLDALIPYTINGDVYCLTAEKLQAHMDKEKQIKKAKSTGAILASNPPALAKQDKSNVGLVFEATTGSPIWSLVLEPHRRLDVFGAWLHRNGVAWKRYPSPKYRSSITIHDLVDQTHLVLEELERELGKVELEKSGVD</sequence>
<accession>A0ABQ5HCW8</accession>
<reference evidence="1" key="2">
    <citation type="submission" date="2022-01" db="EMBL/GenBank/DDBJ databases">
        <authorList>
            <person name="Yamashiro T."/>
            <person name="Shiraishi A."/>
            <person name="Satake H."/>
            <person name="Nakayama K."/>
        </authorList>
    </citation>
    <scope>NUCLEOTIDE SEQUENCE</scope>
</reference>
<evidence type="ECO:0000313" key="2">
    <source>
        <dbReference type="Proteomes" id="UP001151760"/>
    </source>
</evidence>
<comment type="caution">
    <text evidence="1">The sequence shown here is derived from an EMBL/GenBank/DDBJ whole genome shotgun (WGS) entry which is preliminary data.</text>
</comment>
<keyword evidence="2" id="KW-1185">Reference proteome</keyword>
<evidence type="ECO:0000313" key="1">
    <source>
        <dbReference type="EMBL" id="GJT84983.1"/>
    </source>
</evidence>
<gene>
    <name evidence="1" type="ORF">Tco_1066700</name>
</gene>
<name>A0ABQ5HCW8_9ASTR</name>